<comment type="caution">
    <text evidence="2">The sequence shown here is derived from an EMBL/GenBank/DDBJ whole genome shotgun (WGS) entry which is preliminary data.</text>
</comment>
<evidence type="ECO:0000313" key="3">
    <source>
        <dbReference type="Proteomes" id="UP000297453"/>
    </source>
</evidence>
<name>A0A4R9G9W1_9LEPT</name>
<dbReference type="RefSeq" id="WP_135585782.1">
    <property type="nucleotide sequence ID" value="NZ_RQEP01000005.1"/>
</dbReference>
<dbReference type="AlphaFoldDB" id="A0A4R9G9W1"/>
<keyword evidence="1" id="KW-1133">Transmembrane helix</keyword>
<proteinExistence type="predicted"/>
<feature type="transmembrane region" description="Helical" evidence="1">
    <location>
        <begin position="31"/>
        <end position="49"/>
    </location>
</feature>
<protein>
    <submittedName>
        <fullName evidence="2">Uncharacterized protein</fullName>
    </submittedName>
</protein>
<accession>A0A4R9G9W1</accession>
<dbReference type="EMBL" id="RQEP01000005">
    <property type="protein sequence ID" value="TGK07687.1"/>
    <property type="molecule type" value="Genomic_DNA"/>
</dbReference>
<keyword evidence="3" id="KW-1185">Reference proteome</keyword>
<dbReference type="Proteomes" id="UP000297453">
    <property type="component" value="Unassembled WGS sequence"/>
</dbReference>
<keyword evidence="1" id="KW-0472">Membrane</keyword>
<sequence length="198" mass="22900">MGLLLILSGSRIERKLNYIYKQNQRGMMKKLMLLAISLIPLNCFLYFGVIKATKDDYRNVSILSLDLYTNTERTEKGGKTLFSTFSKTLNENSQEVAKCYFYSQFTELDQPLVDYIFIKTDDNKIKVKLTSTKILSNPNPNAHWANQSGEFIVSKELQKEIENSKTFSIRFYSGDFPYDANFSQGDLNLIKELLKRKP</sequence>
<reference evidence="2" key="1">
    <citation type="journal article" date="2019" name="PLoS Negl. Trop. Dis.">
        <title>Revisiting the worldwide diversity of Leptospira species in the environment.</title>
        <authorList>
            <person name="Vincent A.T."/>
            <person name="Schiettekatte O."/>
            <person name="Bourhy P."/>
            <person name="Veyrier F.J."/>
            <person name="Picardeau M."/>
        </authorList>
    </citation>
    <scope>NUCLEOTIDE SEQUENCE [LARGE SCALE GENOMIC DNA]</scope>
    <source>
        <strain evidence="2">SSS9</strain>
    </source>
</reference>
<evidence type="ECO:0000313" key="2">
    <source>
        <dbReference type="EMBL" id="TGK07687.1"/>
    </source>
</evidence>
<keyword evidence="1" id="KW-0812">Transmembrane</keyword>
<organism evidence="2 3">
    <name type="scientific">Leptospira semungkisensis</name>
    <dbReference type="NCBI Taxonomy" id="2484985"/>
    <lineage>
        <taxon>Bacteria</taxon>
        <taxon>Pseudomonadati</taxon>
        <taxon>Spirochaetota</taxon>
        <taxon>Spirochaetia</taxon>
        <taxon>Leptospirales</taxon>
        <taxon>Leptospiraceae</taxon>
        <taxon>Leptospira</taxon>
    </lineage>
</organism>
<evidence type="ECO:0000256" key="1">
    <source>
        <dbReference type="SAM" id="Phobius"/>
    </source>
</evidence>
<gene>
    <name evidence="2" type="ORF">EHO59_06190</name>
</gene>
<dbReference type="OrthoDB" id="328444at2"/>